<organism evidence="4 5">
    <name type="scientific">Pseudoduganella ginsengisoli</name>
    <dbReference type="NCBI Taxonomy" id="1462440"/>
    <lineage>
        <taxon>Bacteria</taxon>
        <taxon>Pseudomonadati</taxon>
        <taxon>Pseudomonadota</taxon>
        <taxon>Betaproteobacteria</taxon>
        <taxon>Burkholderiales</taxon>
        <taxon>Oxalobacteraceae</taxon>
        <taxon>Telluria group</taxon>
        <taxon>Pseudoduganella</taxon>
    </lineage>
</organism>
<evidence type="ECO:0000313" key="5">
    <source>
        <dbReference type="Proteomes" id="UP000484015"/>
    </source>
</evidence>
<dbReference type="Pfam" id="PF02397">
    <property type="entry name" value="Bac_transf"/>
    <property type="match status" value="1"/>
</dbReference>
<dbReference type="PANTHER" id="PTHR30576:SF8">
    <property type="entry name" value="UNDECAPRENYL-PHOSPHATE GALACTOSE PHOSPHOTRANSFERASE"/>
    <property type="match status" value="1"/>
</dbReference>
<comment type="caution">
    <text evidence="4">The sequence shown here is derived from an EMBL/GenBank/DDBJ whole genome shotgun (WGS) entry which is preliminary data.</text>
</comment>
<keyword evidence="2" id="KW-0472">Membrane</keyword>
<dbReference type="RefSeq" id="WP_155436938.1">
    <property type="nucleotide sequence ID" value="NZ_WNLA01000001.1"/>
</dbReference>
<dbReference type="Proteomes" id="UP000484015">
    <property type="component" value="Unassembled WGS sequence"/>
</dbReference>
<proteinExistence type="inferred from homology"/>
<evidence type="ECO:0000256" key="1">
    <source>
        <dbReference type="ARBA" id="ARBA00006464"/>
    </source>
</evidence>
<accession>A0A6L6PSU7</accession>
<protein>
    <submittedName>
        <fullName evidence="4">Sugar transferase</fullName>
    </submittedName>
</protein>
<feature type="transmembrane region" description="Helical" evidence="2">
    <location>
        <begin position="7"/>
        <end position="28"/>
    </location>
</feature>
<keyword evidence="4" id="KW-0808">Transferase</keyword>
<evidence type="ECO:0000313" key="4">
    <source>
        <dbReference type="EMBL" id="MTW00507.1"/>
    </source>
</evidence>
<dbReference type="OrthoDB" id="9808602at2"/>
<evidence type="ECO:0000259" key="3">
    <source>
        <dbReference type="Pfam" id="PF02397"/>
    </source>
</evidence>
<dbReference type="InterPro" id="IPR003362">
    <property type="entry name" value="Bact_transf"/>
</dbReference>
<dbReference type="AlphaFoldDB" id="A0A6L6PSU7"/>
<keyword evidence="2" id="KW-0812">Transmembrane</keyword>
<gene>
    <name evidence="4" type="ORF">GM668_00240</name>
</gene>
<feature type="domain" description="Bacterial sugar transferase" evidence="3">
    <location>
        <begin position="2"/>
        <end position="171"/>
    </location>
</feature>
<reference evidence="4 5" key="1">
    <citation type="submission" date="2019-11" db="EMBL/GenBank/DDBJ databases">
        <title>Type strains purchased from KCTC, JCM and DSMZ.</title>
        <authorList>
            <person name="Lu H."/>
        </authorList>
    </citation>
    <scope>NUCLEOTIDE SEQUENCE [LARGE SCALE GENOMIC DNA]</scope>
    <source>
        <strain evidence="4 5">KCTC 42409</strain>
    </source>
</reference>
<evidence type="ECO:0000256" key="2">
    <source>
        <dbReference type="SAM" id="Phobius"/>
    </source>
</evidence>
<keyword evidence="2" id="KW-1133">Transmembrane helix</keyword>
<dbReference type="GO" id="GO:0016780">
    <property type="term" value="F:phosphotransferase activity, for other substituted phosphate groups"/>
    <property type="evidence" value="ECO:0007669"/>
    <property type="project" value="TreeGrafter"/>
</dbReference>
<comment type="similarity">
    <text evidence="1">Belongs to the bacterial sugar transferase family.</text>
</comment>
<dbReference type="PANTHER" id="PTHR30576">
    <property type="entry name" value="COLANIC BIOSYNTHESIS UDP-GLUCOSE LIPID CARRIER TRANSFERASE"/>
    <property type="match status" value="1"/>
</dbReference>
<keyword evidence="5" id="KW-1185">Reference proteome</keyword>
<sequence>MKRTIDFILAAAGLLVLALPVCIIYVLVRWKLGSPAFFRQTRPGLHGKPFELVKFRSMTDEVHKLDSERITPFGQFLRSTSLDEIPQLWNVLKGDMSLIGPRPLLMSYLPLYTPEQMRRHNVRPGISGWAQVNGRCAVSWEEKFRLDIWYVDNQSFWLDVKIFFLTIKKVLIRQNVVGVDVNGIPFTGTSAESSSGK</sequence>
<dbReference type="EMBL" id="WNLA01000001">
    <property type="protein sequence ID" value="MTW00507.1"/>
    <property type="molecule type" value="Genomic_DNA"/>
</dbReference>
<name>A0A6L6PSU7_9BURK</name>